<accession>A0A383DE11</accession>
<gene>
    <name evidence="2" type="ORF">METZ01_LOCUS495576</name>
</gene>
<dbReference type="EMBL" id="UINC01216541">
    <property type="protein sequence ID" value="SVE42722.1"/>
    <property type="molecule type" value="Genomic_DNA"/>
</dbReference>
<protein>
    <submittedName>
        <fullName evidence="2">Uncharacterized protein</fullName>
    </submittedName>
</protein>
<proteinExistence type="predicted"/>
<dbReference type="AlphaFoldDB" id="A0A383DE11"/>
<name>A0A383DE11_9ZZZZ</name>
<feature type="non-terminal residue" evidence="2">
    <location>
        <position position="1"/>
    </location>
</feature>
<feature type="compositionally biased region" description="Polar residues" evidence="1">
    <location>
        <begin position="99"/>
        <end position="112"/>
    </location>
</feature>
<feature type="compositionally biased region" description="Basic and acidic residues" evidence="1">
    <location>
        <begin position="43"/>
        <end position="52"/>
    </location>
</feature>
<evidence type="ECO:0000256" key="1">
    <source>
        <dbReference type="SAM" id="MobiDB-lite"/>
    </source>
</evidence>
<feature type="region of interest" description="Disordered" evidence="1">
    <location>
        <begin position="43"/>
        <end position="118"/>
    </location>
</feature>
<feature type="compositionally biased region" description="Polar residues" evidence="1">
    <location>
        <begin position="55"/>
        <end position="65"/>
    </location>
</feature>
<organism evidence="2">
    <name type="scientific">marine metagenome</name>
    <dbReference type="NCBI Taxonomy" id="408172"/>
    <lineage>
        <taxon>unclassified sequences</taxon>
        <taxon>metagenomes</taxon>
        <taxon>ecological metagenomes</taxon>
    </lineage>
</organism>
<reference evidence="2" key="1">
    <citation type="submission" date="2018-05" db="EMBL/GenBank/DDBJ databases">
        <authorList>
            <person name="Lanie J.A."/>
            <person name="Ng W.-L."/>
            <person name="Kazmierczak K.M."/>
            <person name="Andrzejewski T.M."/>
            <person name="Davidsen T.M."/>
            <person name="Wayne K.J."/>
            <person name="Tettelin H."/>
            <person name="Glass J.I."/>
            <person name="Rusch D."/>
            <person name="Podicherti R."/>
            <person name="Tsui H.-C.T."/>
            <person name="Winkler M.E."/>
        </authorList>
    </citation>
    <scope>NUCLEOTIDE SEQUENCE</scope>
</reference>
<evidence type="ECO:0000313" key="2">
    <source>
        <dbReference type="EMBL" id="SVE42722.1"/>
    </source>
</evidence>
<sequence length="183" mass="19762">ALEASKRGSFGGLFQGDVEGVDLEPTTVGDYKSILAKQEVDKTVPTVTHRDPSTMVVSQLGTGQKTVKPPDPYQADDMSGIPEGDNSTPSNRQPGIMNTGKTATPDPKNQTAPAGGYQADIIKQQLEEKKKQDAELAKTAMTQGEGFKQGDDLTYQRRKHLMPGYDKDKFTGKMLTHGGLHTV</sequence>